<sequence>MGFRGRPASAPRATGAAAAGAGEGALPLNLSFGNFEFEAMKSVGRRGGGARELASLLRHAKRQTAAHASQLGSAAGLERRQADLLDVALRRAAGAKVKDDPKRLAKALARRRNKKRSSAKKWAGRMEKLQQSVNTVVEDRTMARQAARMRREGKEKEKQQKRETKRPRAAAATKAKKAKKGGDKKKGPAAAARKKKHRQGKK</sequence>
<organism evidence="6 7">
    <name type="scientific">Trypanosoma conorhini</name>
    <dbReference type="NCBI Taxonomy" id="83891"/>
    <lineage>
        <taxon>Eukaryota</taxon>
        <taxon>Discoba</taxon>
        <taxon>Euglenozoa</taxon>
        <taxon>Kinetoplastea</taxon>
        <taxon>Metakinetoplastina</taxon>
        <taxon>Trypanosomatida</taxon>
        <taxon>Trypanosomatidae</taxon>
        <taxon>Trypanosoma</taxon>
    </lineage>
</organism>
<evidence type="ECO:0000256" key="4">
    <source>
        <dbReference type="SAM" id="MobiDB-lite"/>
    </source>
</evidence>
<evidence type="ECO:0000313" key="6">
    <source>
        <dbReference type="EMBL" id="RNF20831.1"/>
    </source>
</evidence>
<dbReference type="PANTHER" id="PTHR14369">
    <property type="entry name" value="SURFEIT LOCUS PROTEIN 6"/>
    <property type="match status" value="1"/>
</dbReference>
<feature type="region of interest" description="Disordered" evidence="4">
    <location>
        <begin position="1"/>
        <end position="20"/>
    </location>
</feature>
<comment type="subcellular location">
    <subcellularLocation>
        <location evidence="1">Nucleus</location>
    </subcellularLocation>
</comment>
<feature type="compositionally biased region" description="Basic residues" evidence="4">
    <location>
        <begin position="104"/>
        <end position="123"/>
    </location>
</feature>
<accession>A0A422PSY8</accession>
<evidence type="ECO:0000256" key="2">
    <source>
        <dbReference type="ARBA" id="ARBA00005904"/>
    </source>
</evidence>
<evidence type="ECO:0000256" key="1">
    <source>
        <dbReference type="ARBA" id="ARBA00004123"/>
    </source>
</evidence>
<comment type="similarity">
    <text evidence="2">Belongs to the SURF6 family.</text>
</comment>
<dbReference type="InterPro" id="IPR029190">
    <property type="entry name" value="Rrp14/SURF6_C"/>
</dbReference>
<name>A0A422PSY8_9TRYP</name>
<dbReference type="Pfam" id="PF04935">
    <property type="entry name" value="SURF6"/>
    <property type="match status" value="1"/>
</dbReference>
<dbReference type="OrthoDB" id="251923at2759"/>
<gene>
    <name evidence="6" type="ORF">Tco025E_03722</name>
</gene>
<dbReference type="Proteomes" id="UP000284403">
    <property type="component" value="Unassembled WGS sequence"/>
</dbReference>
<dbReference type="EMBL" id="MKKU01000170">
    <property type="protein sequence ID" value="RNF20831.1"/>
    <property type="molecule type" value="Genomic_DNA"/>
</dbReference>
<keyword evidence="3" id="KW-0539">Nucleus</keyword>
<dbReference type="GeneID" id="40317333"/>
<keyword evidence="7" id="KW-1185">Reference proteome</keyword>
<reference evidence="6 7" key="1">
    <citation type="journal article" date="2018" name="BMC Genomics">
        <title>Genomic comparison of Trypanosoma conorhini and Trypanosoma rangeli to Trypanosoma cruzi strains of high and low virulence.</title>
        <authorList>
            <person name="Bradwell K.R."/>
            <person name="Koparde V.N."/>
            <person name="Matveyev A.V."/>
            <person name="Serrano M.G."/>
            <person name="Alves J.M."/>
            <person name="Parikh H."/>
            <person name="Huang B."/>
            <person name="Lee V."/>
            <person name="Espinosa-Alvarez O."/>
            <person name="Ortiz P.A."/>
            <person name="Costa-Martins A.G."/>
            <person name="Teixeira M.M."/>
            <person name="Buck G.A."/>
        </authorList>
    </citation>
    <scope>NUCLEOTIDE SEQUENCE [LARGE SCALE GENOMIC DNA]</scope>
    <source>
        <strain evidence="6 7">025E</strain>
    </source>
</reference>
<dbReference type="RefSeq" id="XP_029229327.1">
    <property type="nucleotide sequence ID" value="XM_029370640.1"/>
</dbReference>
<dbReference type="GO" id="GO:0042273">
    <property type="term" value="P:ribosomal large subunit biogenesis"/>
    <property type="evidence" value="ECO:0007669"/>
    <property type="project" value="TreeGrafter"/>
</dbReference>
<comment type="caution">
    <text evidence="6">The sequence shown here is derived from an EMBL/GenBank/DDBJ whole genome shotgun (WGS) entry which is preliminary data.</text>
</comment>
<feature type="domain" description="Ribosomal RNA-processing protein 14/surfeit locus protein 6 C-terminal" evidence="5">
    <location>
        <begin position="28"/>
        <end position="137"/>
    </location>
</feature>
<evidence type="ECO:0000259" key="5">
    <source>
        <dbReference type="Pfam" id="PF04935"/>
    </source>
</evidence>
<feature type="compositionally biased region" description="Basic residues" evidence="4">
    <location>
        <begin position="163"/>
        <end position="179"/>
    </location>
</feature>
<feature type="region of interest" description="Disordered" evidence="4">
    <location>
        <begin position="95"/>
        <end position="202"/>
    </location>
</feature>
<dbReference type="AlphaFoldDB" id="A0A422PSY8"/>
<evidence type="ECO:0000313" key="7">
    <source>
        <dbReference type="Proteomes" id="UP000284403"/>
    </source>
</evidence>
<dbReference type="GO" id="GO:0003723">
    <property type="term" value="F:RNA binding"/>
    <property type="evidence" value="ECO:0007669"/>
    <property type="project" value="TreeGrafter"/>
</dbReference>
<dbReference type="PANTHER" id="PTHR14369:SF0">
    <property type="entry name" value="SURFEIT LOCUS PROTEIN 6"/>
    <property type="match status" value="1"/>
</dbReference>
<dbReference type="GO" id="GO:0042274">
    <property type="term" value="P:ribosomal small subunit biogenesis"/>
    <property type="evidence" value="ECO:0007669"/>
    <property type="project" value="TreeGrafter"/>
</dbReference>
<feature type="compositionally biased region" description="Basic and acidic residues" evidence="4">
    <location>
        <begin position="149"/>
        <end position="162"/>
    </location>
</feature>
<protein>
    <submittedName>
        <fullName evidence="6">Secreted protein</fullName>
    </submittedName>
</protein>
<dbReference type="GO" id="GO:0005730">
    <property type="term" value="C:nucleolus"/>
    <property type="evidence" value="ECO:0007669"/>
    <property type="project" value="TreeGrafter"/>
</dbReference>
<feature type="compositionally biased region" description="Basic residues" evidence="4">
    <location>
        <begin position="192"/>
        <end position="202"/>
    </location>
</feature>
<proteinExistence type="inferred from homology"/>
<dbReference type="InterPro" id="IPR007019">
    <property type="entry name" value="SURF6"/>
</dbReference>
<evidence type="ECO:0000256" key="3">
    <source>
        <dbReference type="ARBA" id="ARBA00023242"/>
    </source>
</evidence>
<dbReference type="GO" id="GO:0003677">
    <property type="term" value="F:DNA binding"/>
    <property type="evidence" value="ECO:0007669"/>
    <property type="project" value="TreeGrafter"/>
</dbReference>